<proteinExistence type="predicted"/>
<evidence type="ECO:0000313" key="1">
    <source>
        <dbReference type="EMBL" id="CDW43883.1"/>
    </source>
</evidence>
<sequence>MKVNLASHLPSQKTIAAFRLFVSTESFDNKYFTTV</sequence>
<dbReference type="AlphaFoldDB" id="A0A0K2V051"/>
<protein>
    <submittedName>
        <fullName evidence="1">Uncharacterized protein</fullName>
    </submittedName>
</protein>
<name>A0A0K2V051_LEPSM</name>
<dbReference type="EMBL" id="HACA01026522">
    <property type="protein sequence ID" value="CDW43883.1"/>
    <property type="molecule type" value="Transcribed_RNA"/>
</dbReference>
<accession>A0A0K2V051</accession>
<organism evidence="1">
    <name type="scientific">Lepeophtheirus salmonis</name>
    <name type="common">Salmon louse</name>
    <name type="synonym">Caligus salmonis</name>
    <dbReference type="NCBI Taxonomy" id="72036"/>
    <lineage>
        <taxon>Eukaryota</taxon>
        <taxon>Metazoa</taxon>
        <taxon>Ecdysozoa</taxon>
        <taxon>Arthropoda</taxon>
        <taxon>Crustacea</taxon>
        <taxon>Multicrustacea</taxon>
        <taxon>Hexanauplia</taxon>
        <taxon>Copepoda</taxon>
        <taxon>Siphonostomatoida</taxon>
        <taxon>Caligidae</taxon>
        <taxon>Lepeophtheirus</taxon>
    </lineage>
</organism>
<reference evidence="1" key="1">
    <citation type="submission" date="2014-05" db="EMBL/GenBank/DDBJ databases">
        <authorList>
            <person name="Chronopoulou M."/>
        </authorList>
    </citation>
    <scope>NUCLEOTIDE SEQUENCE</scope>
    <source>
        <tissue evidence="1">Whole organism</tissue>
    </source>
</reference>